<dbReference type="PANTHER" id="PTHR19134:SF449">
    <property type="entry name" value="TYROSINE-PROTEIN PHOSPHATASE 1"/>
    <property type="match status" value="1"/>
</dbReference>
<keyword evidence="4" id="KW-1185">Reference proteome</keyword>
<dbReference type="Pfam" id="PF00102">
    <property type="entry name" value="Y_phosphatase"/>
    <property type="match status" value="1"/>
</dbReference>
<evidence type="ECO:0000259" key="2">
    <source>
        <dbReference type="PROSITE" id="PS50055"/>
    </source>
</evidence>
<sequence length="201" mass="22577">MSVESWRVKLTGEPGVEGSDYINASRLLSYHSLDEFIVTQHPLISTEADFWKMVWDKNSPLIVILSSEEVHNFWPTEPHESRSIGWLRVGFCRCEEISPLVTRYEFLLSSSREDYALPCCLLRFHGWPGAETNLSRKADFNFTENPVVSNKVSGSPKSAMIQSTLVEESHTYANGDPSGSCGLMPRPESPDTPNLPYAPLP</sequence>
<feature type="region of interest" description="Disordered" evidence="1">
    <location>
        <begin position="170"/>
        <end position="201"/>
    </location>
</feature>
<dbReference type="InterPro" id="IPR029021">
    <property type="entry name" value="Prot-tyrosine_phosphatase-like"/>
</dbReference>
<dbReference type="InterPro" id="IPR000242">
    <property type="entry name" value="PTP_cat"/>
</dbReference>
<comment type="caution">
    <text evidence="3">The sequence shown here is derived from an EMBL/GenBank/DDBJ whole genome shotgun (WGS) entry which is preliminary data.</text>
</comment>
<proteinExistence type="predicted"/>
<dbReference type="SMART" id="SM00194">
    <property type="entry name" value="PTPc"/>
    <property type="match status" value="1"/>
</dbReference>
<dbReference type="EMBL" id="CAAALY010088038">
    <property type="protein sequence ID" value="VEL27554.1"/>
    <property type="molecule type" value="Genomic_DNA"/>
</dbReference>
<organism evidence="3 4">
    <name type="scientific">Protopolystoma xenopodis</name>
    <dbReference type="NCBI Taxonomy" id="117903"/>
    <lineage>
        <taxon>Eukaryota</taxon>
        <taxon>Metazoa</taxon>
        <taxon>Spiralia</taxon>
        <taxon>Lophotrochozoa</taxon>
        <taxon>Platyhelminthes</taxon>
        <taxon>Monogenea</taxon>
        <taxon>Polyopisthocotylea</taxon>
        <taxon>Polystomatidea</taxon>
        <taxon>Polystomatidae</taxon>
        <taxon>Protopolystoma</taxon>
    </lineage>
</organism>
<feature type="domain" description="Tyrosine-protein phosphatase" evidence="2">
    <location>
        <begin position="1"/>
        <end position="128"/>
    </location>
</feature>
<dbReference type="PANTHER" id="PTHR19134">
    <property type="entry name" value="RECEPTOR-TYPE TYROSINE-PROTEIN PHOSPHATASE"/>
    <property type="match status" value="1"/>
</dbReference>
<dbReference type="SUPFAM" id="SSF52799">
    <property type="entry name" value="(Phosphotyrosine protein) phosphatases II"/>
    <property type="match status" value="1"/>
</dbReference>
<evidence type="ECO:0000256" key="1">
    <source>
        <dbReference type="SAM" id="MobiDB-lite"/>
    </source>
</evidence>
<name>A0A3S5BKE7_9PLAT</name>
<evidence type="ECO:0000313" key="4">
    <source>
        <dbReference type="Proteomes" id="UP000784294"/>
    </source>
</evidence>
<dbReference type="AlphaFoldDB" id="A0A3S5BKE7"/>
<evidence type="ECO:0000313" key="3">
    <source>
        <dbReference type="EMBL" id="VEL27554.1"/>
    </source>
</evidence>
<dbReference type="PRINTS" id="PR00700">
    <property type="entry name" value="PRTYPHPHTASE"/>
</dbReference>
<reference evidence="3" key="1">
    <citation type="submission" date="2018-11" db="EMBL/GenBank/DDBJ databases">
        <authorList>
            <consortium name="Pathogen Informatics"/>
        </authorList>
    </citation>
    <scope>NUCLEOTIDE SEQUENCE</scope>
</reference>
<dbReference type="OrthoDB" id="6283609at2759"/>
<protein>
    <recommendedName>
        <fullName evidence="2">Tyrosine-protein phosphatase domain-containing protein</fullName>
    </recommendedName>
</protein>
<dbReference type="GO" id="GO:0004725">
    <property type="term" value="F:protein tyrosine phosphatase activity"/>
    <property type="evidence" value="ECO:0007669"/>
    <property type="project" value="InterPro"/>
</dbReference>
<dbReference type="Gene3D" id="3.90.190.10">
    <property type="entry name" value="Protein tyrosine phosphatase superfamily"/>
    <property type="match status" value="1"/>
</dbReference>
<gene>
    <name evidence="3" type="ORF">PXEA_LOCUS20994</name>
</gene>
<accession>A0A3S5BKE7</accession>
<dbReference type="PROSITE" id="PS50055">
    <property type="entry name" value="TYR_PHOSPHATASE_PTP"/>
    <property type="match status" value="1"/>
</dbReference>
<dbReference type="InterPro" id="IPR050348">
    <property type="entry name" value="Protein-Tyr_Phosphatase"/>
</dbReference>
<dbReference type="Proteomes" id="UP000784294">
    <property type="component" value="Unassembled WGS sequence"/>
</dbReference>